<keyword evidence="1" id="KW-0472">Membrane</keyword>
<dbReference type="Pfam" id="PF09586">
    <property type="entry name" value="YfhO"/>
    <property type="match status" value="1"/>
</dbReference>
<feature type="transmembrane region" description="Helical" evidence="1">
    <location>
        <begin position="132"/>
        <end position="150"/>
    </location>
</feature>
<keyword evidence="1" id="KW-1133">Transmembrane helix</keyword>
<feature type="transmembrane region" description="Helical" evidence="1">
    <location>
        <begin position="107"/>
        <end position="126"/>
    </location>
</feature>
<keyword evidence="1" id="KW-0812">Transmembrane</keyword>
<dbReference type="EMBL" id="WNJQ01000007">
    <property type="protein sequence ID" value="MBC9825896.1"/>
    <property type="molecule type" value="Genomic_DNA"/>
</dbReference>
<accession>A0ABR7TEU8</accession>
<sequence>MDKKHFFKNYLSKYVIILLFFAVISIVSIYFSHIYEQRIITGDDIQFHKNRIEGLYQALSNGDLFPRLNMTFLNSMGYASSIFYSDIFIYIPAIFRLIGFSITESYVAFLIIINFATFIIAYHSMFNVTKKNYNSLLFSVIYTLSTYRLLDMTTRAALGELLAFAFLPLAFLGVYHIFYGEQKKWYFLSLGMSLIIFSHLLSAVMFALFIFLFMILNFKKLLQNRVRLTSLVKAVLTTLPLVSLYFIPVLEQLASQTFKVGAAPIFFMSDKASNLGNMFLNALSNKSTPNIGIILLLFLFLYSLFFKKVTTKSTKDLFLISIFFLLLSTDLFPWKLLDGTFLNTFQFPWRFLTLVTLGLSWIISLDSLKLLMNKKLGLSIIAFSVLLSISFATNSRQDANEEDIVSFKQFNEISSFNIGVGLEYLPEATNYENLKTRNLDLSYNPDAVTIVNYVKKEDSVTFEYNTTDKELITLPLIFYKGYVSENSGSGAASAPFLNKKEDGLTAITVNGKGKVTVHYKDTLLQSISLYASLISWVIFTIYLLSLFYRNIHSYFIK</sequence>
<name>A0ABR7TEU8_9LACT</name>
<feature type="transmembrane region" description="Helical" evidence="1">
    <location>
        <begin position="287"/>
        <end position="305"/>
    </location>
</feature>
<evidence type="ECO:0000313" key="3">
    <source>
        <dbReference type="Proteomes" id="UP000638836"/>
    </source>
</evidence>
<dbReference type="RefSeq" id="WP_187948996.1">
    <property type="nucleotide sequence ID" value="NZ_WNJQ01000007.1"/>
</dbReference>
<feature type="transmembrane region" description="Helical" evidence="1">
    <location>
        <begin position="376"/>
        <end position="393"/>
    </location>
</feature>
<feature type="transmembrane region" description="Helical" evidence="1">
    <location>
        <begin position="12"/>
        <end position="31"/>
    </location>
</feature>
<evidence type="ECO:0000256" key="1">
    <source>
        <dbReference type="SAM" id="Phobius"/>
    </source>
</evidence>
<protein>
    <submittedName>
        <fullName evidence="2">YfhO family protein</fullName>
    </submittedName>
</protein>
<evidence type="ECO:0000313" key="2">
    <source>
        <dbReference type="EMBL" id="MBC9825896.1"/>
    </source>
</evidence>
<dbReference type="InterPro" id="IPR018580">
    <property type="entry name" value="Uncharacterised_YfhO"/>
</dbReference>
<gene>
    <name evidence="2" type="ORF">GLO26_08710</name>
</gene>
<feature type="transmembrane region" description="Helical" evidence="1">
    <location>
        <begin position="317"/>
        <end position="335"/>
    </location>
</feature>
<reference evidence="2 3" key="1">
    <citation type="journal article" date="2020" name="Microorganisms">
        <title>New Insight into Antimicrobial Compounds from Food and Marine-Sourced Carnobacterium Species through Phenotype and Genome Analyses.</title>
        <authorList>
            <person name="Begrem S."/>
            <person name="Ivaniuk F."/>
            <person name="Gigout-Chevalier F."/>
            <person name="Kolypczuk L."/>
            <person name="Bonnetot S."/>
            <person name="Leroi F."/>
            <person name="Grovel O."/>
            <person name="Delbarre-Ladrat C."/>
            <person name="Passerini D."/>
        </authorList>
    </citation>
    <scope>NUCLEOTIDE SEQUENCE [LARGE SCALE GENOMIC DNA]</scope>
    <source>
        <strain evidence="2 3">MIP2551</strain>
    </source>
</reference>
<comment type="caution">
    <text evidence="2">The sequence shown here is derived from an EMBL/GenBank/DDBJ whole genome shotgun (WGS) entry which is preliminary data.</text>
</comment>
<dbReference type="Proteomes" id="UP000638836">
    <property type="component" value="Unassembled WGS sequence"/>
</dbReference>
<feature type="transmembrane region" description="Helical" evidence="1">
    <location>
        <begin position="527"/>
        <end position="548"/>
    </location>
</feature>
<keyword evidence="3" id="KW-1185">Reference proteome</keyword>
<feature type="transmembrane region" description="Helical" evidence="1">
    <location>
        <begin position="76"/>
        <end position="95"/>
    </location>
</feature>
<feature type="transmembrane region" description="Helical" evidence="1">
    <location>
        <begin position="228"/>
        <end position="247"/>
    </location>
</feature>
<organism evidence="2 3">
    <name type="scientific">Carnobacterium inhibens</name>
    <dbReference type="NCBI Taxonomy" id="147709"/>
    <lineage>
        <taxon>Bacteria</taxon>
        <taxon>Bacillati</taxon>
        <taxon>Bacillota</taxon>
        <taxon>Bacilli</taxon>
        <taxon>Lactobacillales</taxon>
        <taxon>Carnobacteriaceae</taxon>
        <taxon>Carnobacterium</taxon>
    </lineage>
</organism>
<feature type="transmembrane region" description="Helical" evidence="1">
    <location>
        <begin position="157"/>
        <end position="179"/>
    </location>
</feature>
<feature type="transmembrane region" description="Helical" evidence="1">
    <location>
        <begin position="347"/>
        <end position="364"/>
    </location>
</feature>
<proteinExistence type="predicted"/>
<feature type="transmembrane region" description="Helical" evidence="1">
    <location>
        <begin position="185"/>
        <end position="216"/>
    </location>
</feature>